<proteinExistence type="predicted"/>
<protein>
    <submittedName>
        <fullName evidence="1">Uncharacterized protein</fullName>
    </submittedName>
</protein>
<name>A0A084QW38_STAC4</name>
<dbReference type="HOGENOM" id="CLU_222486_1_0_1"/>
<gene>
    <name evidence="1" type="ORF">S40285_10942</name>
</gene>
<reference evidence="1 2" key="1">
    <citation type="journal article" date="2014" name="BMC Genomics">
        <title>Comparative genome sequencing reveals chemotype-specific gene clusters in the toxigenic black mold Stachybotrys.</title>
        <authorList>
            <person name="Semeiks J."/>
            <person name="Borek D."/>
            <person name="Otwinowski Z."/>
            <person name="Grishin N.V."/>
        </authorList>
    </citation>
    <scope>NUCLEOTIDE SEQUENCE [LARGE SCALE GENOMIC DNA]</scope>
    <source>
        <strain evidence="1 2">IBT 40285</strain>
    </source>
</reference>
<evidence type="ECO:0000313" key="2">
    <source>
        <dbReference type="Proteomes" id="UP000028524"/>
    </source>
</evidence>
<evidence type="ECO:0000313" key="1">
    <source>
        <dbReference type="EMBL" id="KFA68173.1"/>
    </source>
</evidence>
<dbReference type="EMBL" id="KL659968">
    <property type="protein sequence ID" value="KFA68173.1"/>
    <property type="molecule type" value="Genomic_DNA"/>
</dbReference>
<sequence length="10" mass="1003">MGGDGRGKLL</sequence>
<accession>A0A084QW38</accession>
<dbReference type="Proteomes" id="UP000028524">
    <property type="component" value="Unassembled WGS sequence"/>
</dbReference>
<organism evidence="1 2">
    <name type="scientific">Stachybotrys chlorohalonatus (strain IBT 40285)</name>
    <dbReference type="NCBI Taxonomy" id="1283841"/>
    <lineage>
        <taxon>Eukaryota</taxon>
        <taxon>Fungi</taxon>
        <taxon>Dikarya</taxon>
        <taxon>Ascomycota</taxon>
        <taxon>Pezizomycotina</taxon>
        <taxon>Sordariomycetes</taxon>
        <taxon>Hypocreomycetidae</taxon>
        <taxon>Hypocreales</taxon>
        <taxon>Stachybotryaceae</taxon>
        <taxon>Stachybotrys</taxon>
    </lineage>
</organism>
<dbReference type="InParanoid" id="A0A084QW38"/>
<keyword evidence="2" id="KW-1185">Reference proteome</keyword>
<feature type="non-terminal residue" evidence="1">
    <location>
        <position position="10"/>
    </location>
</feature>